<name>A0A9W9XVE7_9EURO</name>
<dbReference type="GO" id="GO:0005634">
    <property type="term" value="C:nucleus"/>
    <property type="evidence" value="ECO:0007669"/>
    <property type="project" value="TreeGrafter"/>
</dbReference>
<evidence type="ECO:0000256" key="1">
    <source>
        <dbReference type="ARBA" id="ARBA00022801"/>
    </source>
</evidence>
<organism evidence="3 4">
    <name type="scientific">Penicillium fimorum</name>
    <dbReference type="NCBI Taxonomy" id="1882269"/>
    <lineage>
        <taxon>Eukaryota</taxon>
        <taxon>Fungi</taxon>
        <taxon>Dikarya</taxon>
        <taxon>Ascomycota</taxon>
        <taxon>Pezizomycotina</taxon>
        <taxon>Eurotiomycetes</taxon>
        <taxon>Eurotiomycetidae</taxon>
        <taxon>Eurotiales</taxon>
        <taxon>Aspergillaceae</taxon>
        <taxon>Penicillium</taxon>
    </lineage>
</organism>
<dbReference type="AlphaFoldDB" id="A0A9W9XVE7"/>
<evidence type="ECO:0000259" key="2">
    <source>
        <dbReference type="Pfam" id="PF03959"/>
    </source>
</evidence>
<dbReference type="GO" id="GO:0072330">
    <property type="term" value="P:monocarboxylic acid biosynthetic process"/>
    <property type="evidence" value="ECO:0007669"/>
    <property type="project" value="UniProtKB-ARBA"/>
</dbReference>
<keyword evidence="4" id="KW-1185">Reference proteome</keyword>
<proteinExistence type="predicted"/>
<dbReference type="GO" id="GO:0005737">
    <property type="term" value="C:cytoplasm"/>
    <property type="evidence" value="ECO:0007669"/>
    <property type="project" value="TreeGrafter"/>
</dbReference>
<dbReference type="InterPro" id="IPR050593">
    <property type="entry name" value="LovG"/>
</dbReference>
<dbReference type="GO" id="GO:0019748">
    <property type="term" value="P:secondary metabolic process"/>
    <property type="evidence" value="ECO:0007669"/>
    <property type="project" value="TreeGrafter"/>
</dbReference>
<comment type="caution">
    <text evidence="3">The sequence shown here is derived from an EMBL/GenBank/DDBJ whole genome shotgun (WGS) entry which is preliminary data.</text>
</comment>
<dbReference type="Proteomes" id="UP001149954">
    <property type="component" value="Unassembled WGS sequence"/>
</dbReference>
<keyword evidence="1 3" id="KW-0378">Hydrolase</keyword>
<dbReference type="PANTHER" id="PTHR48070:SF6">
    <property type="entry name" value="ESTERASE OVCA2"/>
    <property type="match status" value="1"/>
</dbReference>
<dbReference type="InterPro" id="IPR005645">
    <property type="entry name" value="FSH-like_dom"/>
</dbReference>
<dbReference type="GO" id="GO:0017000">
    <property type="term" value="P:antibiotic biosynthetic process"/>
    <property type="evidence" value="ECO:0007669"/>
    <property type="project" value="UniProtKB-ARBA"/>
</dbReference>
<dbReference type="GO" id="GO:0016787">
    <property type="term" value="F:hydrolase activity"/>
    <property type="evidence" value="ECO:0007669"/>
    <property type="project" value="UniProtKB-KW"/>
</dbReference>
<dbReference type="PANTHER" id="PTHR48070">
    <property type="entry name" value="ESTERASE OVCA2"/>
    <property type="match status" value="1"/>
</dbReference>
<dbReference type="EMBL" id="JAPWDS010000003">
    <property type="protein sequence ID" value="KAJ5503280.1"/>
    <property type="molecule type" value="Genomic_DNA"/>
</dbReference>
<protein>
    <submittedName>
        <fullName evidence="3">Serine hydrolase FSH</fullName>
    </submittedName>
</protein>
<reference evidence="3" key="1">
    <citation type="submission" date="2022-12" db="EMBL/GenBank/DDBJ databases">
        <authorList>
            <person name="Petersen C."/>
        </authorList>
    </citation>
    <scope>NUCLEOTIDE SEQUENCE</scope>
    <source>
        <strain evidence="3">IBT 29495</strain>
    </source>
</reference>
<gene>
    <name evidence="3" type="ORF">N7463_006154</name>
</gene>
<accession>A0A9W9XVE7</accession>
<dbReference type="Pfam" id="PF03959">
    <property type="entry name" value="FSH1"/>
    <property type="match status" value="1"/>
</dbReference>
<sequence length="258" mass="27816">MKILMLHGICHPSETPGQLKLTTTTTGSRQSGDLFRAKLQALEKLIKRTIGSLQSCGAEFVYPTAPFSLDSSGGTSKLRDRHGAWSWFESESMDGLYSGLQDGLDSIGSILKDSGPFDGVVGFSEGAAAAAMVASLLEENRHDAFARLEAEGGIPYPSCFTTLDHPPLKFVVSISGYAASHPAYRAFYKPSIRTPALHFLGSMDGVVDEIASMKLVESCQELKDEKKPIVIWHAGGHVVPSGKRELAVVAQFIQSKRS</sequence>
<dbReference type="SUPFAM" id="SSF53474">
    <property type="entry name" value="alpha/beta-Hydrolases"/>
    <property type="match status" value="1"/>
</dbReference>
<feature type="domain" description="Serine hydrolase" evidence="2">
    <location>
        <begin position="26"/>
        <end position="245"/>
    </location>
</feature>
<dbReference type="Gene3D" id="3.40.50.1820">
    <property type="entry name" value="alpha/beta hydrolase"/>
    <property type="match status" value="1"/>
</dbReference>
<evidence type="ECO:0000313" key="4">
    <source>
        <dbReference type="Proteomes" id="UP001149954"/>
    </source>
</evidence>
<dbReference type="InterPro" id="IPR029058">
    <property type="entry name" value="AB_hydrolase_fold"/>
</dbReference>
<evidence type="ECO:0000313" key="3">
    <source>
        <dbReference type="EMBL" id="KAJ5503280.1"/>
    </source>
</evidence>
<reference evidence="3" key="2">
    <citation type="journal article" date="2023" name="IMA Fungus">
        <title>Comparative genomic study of the Penicillium genus elucidates a diverse pangenome and 15 lateral gene transfer events.</title>
        <authorList>
            <person name="Petersen C."/>
            <person name="Sorensen T."/>
            <person name="Nielsen M.R."/>
            <person name="Sondergaard T.E."/>
            <person name="Sorensen J.L."/>
            <person name="Fitzpatrick D.A."/>
            <person name="Frisvad J.C."/>
            <person name="Nielsen K.L."/>
        </authorList>
    </citation>
    <scope>NUCLEOTIDE SEQUENCE</scope>
    <source>
        <strain evidence="3">IBT 29495</strain>
    </source>
</reference>
<dbReference type="OrthoDB" id="2094269at2759"/>